<evidence type="ECO:0000256" key="11">
    <source>
        <dbReference type="ARBA" id="ARBA00023203"/>
    </source>
</evidence>
<dbReference type="AlphaFoldDB" id="A0A8T0ARW4"/>
<evidence type="ECO:0008006" key="19">
    <source>
        <dbReference type="Google" id="ProtNLM"/>
    </source>
</evidence>
<comment type="caution">
    <text evidence="17">The sequence shown here is derived from an EMBL/GenBank/DDBJ whole genome shotgun (WGS) entry which is preliminary data.</text>
</comment>
<dbReference type="Pfam" id="PF16474">
    <property type="entry name" value="KIND"/>
    <property type="match status" value="2"/>
</dbReference>
<sequence length="620" mass="70564">MEEVLFSSGCCQLSLRNILCVHEQPVCEEQAWALCYQLCSLLHRKLQLNDGQSYSSWKSFRLPGPEGIFLSPDGNISLRMEHSKAEHQFVIETEAQTLDYIGRLMYSCLDWGLGADVERELDETLELLVDQMTKVDIRLGSERCLQPICTVSEVLQVCEERLYNSSQAAQHYRSVCATLYSHTIELCNYLQIIQQTQESLQNLIMESENSLVPDLTTNWGFTWKHLMDELSRGVVLHPPRNKLNPGVSLPVDSSPFSQLLQDIQLRRYTLRKVKVLNAGGDRGADPHQALLDVIRSGPKLRPVSERKINPRIQNLKHEVSLHELLMQEIRSTDPLKLLSSCQSRLLRKDKVIGSSSLVVEDRTSPVKALKCLEDSSSFLNEVQSSGQQGAQCRDMCKSSSPPQEHSYTADSSMKNLSFSPAISSTPLSLLGECRIPRAKRRACSLPSNLEVRELAMKSKVSVPNTIDDVVKKHYRTEGTSSDDAHENWRVCSCCAKRSLYFTWHNFCSLCNRVVCPECCFELRLPFKWCINLPVSFFKMIILKKESEESQRNFWNERWSWDPSRVPLVLTSPRVSGSHAPHALAMRDWHFQDMCVRCQELLLEACSSLAPPFTIKAPREI</sequence>
<keyword evidence="12" id="KW-0206">Cytoskeleton</keyword>
<keyword evidence="8" id="KW-0677">Repeat</keyword>
<dbReference type="GO" id="GO:0003779">
    <property type="term" value="F:actin binding"/>
    <property type="evidence" value="ECO:0007669"/>
    <property type="project" value="UniProtKB-KW"/>
</dbReference>
<keyword evidence="18" id="KW-1185">Reference proteome</keyword>
<evidence type="ECO:0000256" key="14">
    <source>
        <dbReference type="SAM" id="MobiDB-lite"/>
    </source>
</evidence>
<dbReference type="GO" id="GO:0005938">
    <property type="term" value="C:cell cortex"/>
    <property type="evidence" value="ECO:0007669"/>
    <property type="project" value="TreeGrafter"/>
</dbReference>
<proteinExistence type="inferred from homology"/>
<dbReference type="GO" id="GO:0048193">
    <property type="term" value="P:Golgi vesicle transport"/>
    <property type="evidence" value="ECO:0007669"/>
    <property type="project" value="TreeGrafter"/>
</dbReference>
<keyword evidence="11" id="KW-0009">Actin-binding</keyword>
<feature type="domain" description="KIND" evidence="16">
    <location>
        <begin position="13"/>
        <end position="186"/>
    </location>
</feature>
<accession>A0A8T0ARW4</accession>
<evidence type="ECO:0000256" key="2">
    <source>
        <dbReference type="ARBA" id="ARBA00004245"/>
    </source>
</evidence>
<evidence type="ECO:0000313" key="17">
    <source>
        <dbReference type="EMBL" id="KAF7695827.1"/>
    </source>
</evidence>
<dbReference type="GO" id="GO:0030659">
    <property type="term" value="C:cytoplasmic vesicle membrane"/>
    <property type="evidence" value="ECO:0007669"/>
    <property type="project" value="UniProtKB-SubCell"/>
</dbReference>
<dbReference type="InterPro" id="IPR029901">
    <property type="entry name" value="Spire"/>
</dbReference>
<evidence type="ECO:0000256" key="12">
    <source>
        <dbReference type="ARBA" id="ARBA00023212"/>
    </source>
</evidence>
<protein>
    <recommendedName>
        <fullName evidence="19">KIND domain-containing protein</fullName>
    </recommendedName>
</protein>
<dbReference type="GO" id="GO:0008017">
    <property type="term" value="F:microtubule binding"/>
    <property type="evidence" value="ECO:0007669"/>
    <property type="project" value="TreeGrafter"/>
</dbReference>
<dbReference type="GO" id="GO:0005886">
    <property type="term" value="C:plasma membrane"/>
    <property type="evidence" value="ECO:0007669"/>
    <property type="project" value="UniProtKB-SubCell"/>
</dbReference>
<keyword evidence="13" id="KW-0968">Cytoplasmic vesicle</keyword>
<feature type="region of interest" description="Disordered" evidence="14">
    <location>
        <begin position="390"/>
        <end position="410"/>
    </location>
</feature>
<organism evidence="17 18">
    <name type="scientific">Silurus meridionalis</name>
    <name type="common">Southern catfish</name>
    <name type="synonym">Silurus soldatovi meridionalis</name>
    <dbReference type="NCBI Taxonomy" id="175797"/>
    <lineage>
        <taxon>Eukaryota</taxon>
        <taxon>Metazoa</taxon>
        <taxon>Chordata</taxon>
        <taxon>Craniata</taxon>
        <taxon>Vertebrata</taxon>
        <taxon>Euteleostomi</taxon>
        <taxon>Actinopterygii</taxon>
        <taxon>Neopterygii</taxon>
        <taxon>Teleostei</taxon>
        <taxon>Ostariophysi</taxon>
        <taxon>Siluriformes</taxon>
        <taxon>Siluridae</taxon>
        <taxon>Silurus</taxon>
    </lineage>
</organism>
<keyword evidence="9" id="KW-0653">Protein transport</keyword>
<evidence type="ECO:0000256" key="9">
    <source>
        <dbReference type="ARBA" id="ARBA00022927"/>
    </source>
</evidence>
<comment type="similarity">
    <text evidence="4">Belongs to the spire family.</text>
</comment>
<dbReference type="PROSITE" id="PS51082">
    <property type="entry name" value="WH2"/>
    <property type="match status" value="1"/>
</dbReference>
<evidence type="ECO:0000259" key="16">
    <source>
        <dbReference type="PROSITE" id="PS51377"/>
    </source>
</evidence>
<dbReference type="Gene3D" id="1.10.510.10">
    <property type="entry name" value="Transferase(Phosphotransferase) domain 1"/>
    <property type="match status" value="1"/>
</dbReference>
<dbReference type="InterPro" id="IPR003124">
    <property type="entry name" value="WH2_dom"/>
</dbReference>
<comment type="subcellular location">
    <subcellularLocation>
        <location evidence="3">Cell membrane</location>
        <topology evidence="3">Peripheral membrane protein</topology>
        <orientation evidence="3">Cytoplasmic side</orientation>
    </subcellularLocation>
    <subcellularLocation>
        <location evidence="2">Cytoplasm</location>
        <location evidence="2">Cytoskeleton</location>
    </subcellularLocation>
    <subcellularLocation>
        <location evidence="1">Cytoplasmic vesicle membrane</location>
        <topology evidence="1">Peripheral membrane protein</topology>
        <orientation evidence="1">Cytoplasmic side</orientation>
    </subcellularLocation>
</comment>
<feature type="domain" description="WH2" evidence="15">
    <location>
        <begin position="286"/>
        <end position="303"/>
    </location>
</feature>
<dbReference type="PANTHER" id="PTHR21345">
    <property type="entry name" value="SPIRE"/>
    <property type="match status" value="1"/>
</dbReference>
<dbReference type="GO" id="GO:0030041">
    <property type="term" value="P:actin filament polymerization"/>
    <property type="evidence" value="ECO:0007669"/>
    <property type="project" value="TreeGrafter"/>
</dbReference>
<feature type="compositionally biased region" description="Polar residues" evidence="14">
    <location>
        <begin position="397"/>
        <end position="410"/>
    </location>
</feature>
<evidence type="ECO:0000256" key="10">
    <source>
        <dbReference type="ARBA" id="ARBA00023136"/>
    </source>
</evidence>
<dbReference type="EMBL" id="JABFDY010000016">
    <property type="protein sequence ID" value="KAF7695827.1"/>
    <property type="molecule type" value="Genomic_DNA"/>
</dbReference>
<dbReference type="PROSITE" id="PS51377">
    <property type="entry name" value="KIND"/>
    <property type="match status" value="1"/>
</dbReference>
<dbReference type="GO" id="GO:0005856">
    <property type="term" value="C:cytoskeleton"/>
    <property type="evidence" value="ECO:0007669"/>
    <property type="project" value="UniProtKB-SubCell"/>
</dbReference>
<dbReference type="Proteomes" id="UP000606274">
    <property type="component" value="Unassembled WGS sequence"/>
</dbReference>
<evidence type="ECO:0000256" key="4">
    <source>
        <dbReference type="ARBA" id="ARBA00010956"/>
    </source>
</evidence>
<keyword evidence="5" id="KW-0813">Transport</keyword>
<evidence type="ECO:0000256" key="7">
    <source>
        <dbReference type="ARBA" id="ARBA00022490"/>
    </source>
</evidence>
<keyword evidence="10" id="KW-0472">Membrane</keyword>
<keyword evidence="6" id="KW-1003">Cell membrane</keyword>
<evidence type="ECO:0000256" key="8">
    <source>
        <dbReference type="ARBA" id="ARBA00022737"/>
    </source>
</evidence>
<evidence type="ECO:0000313" key="18">
    <source>
        <dbReference type="Proteomes" id="UP000606274"/>
    </source>
</evidence>
<dbReference type="GO" id="GO:0040038">
    <property type="term" value="P:polar body extrusion after meiotic divisions"/>
    <property type="evidence" value="ECO:0007669"/>
    <property type="project" value="TreeGrafter"/>
</dbReference>
<evidence type="ECO:0000256" key="13">
    <source>
        <dbReference type="ARBA" id="ARBA00023329"/>
    </source>
</evidence>
<dbReference type="SMART" id="SM00750">
    <property type="entry name" value="KIND"/>
    <property type="match status" value="1"/>
</dbReference>
<keyword evidence="7" id="KW-0963">Cytoplasm</keyword>
<reference evidence="17" key="1">
    <citation type="submission" date="2020-08" db="EMBL/GenBank/DDBJ databases">
        <title>Chromosome-level assembly of Southern catfish (Silurus meridionalis) provides insights into visual adaptation to the nocturnal and benthic lifestyles.</title>
        <authorList>
            <person name="Zhang Y."/>
            <person name="Wang D."/>
            <person name="Peng Z."/>
        </authorList>
    </citation>
    <scope>NUCLEOTIDE SEQUENCE</scope>
    <source>
        <strain evidence="17">SWU-2019-XX</strain>
        <tissue evidence="17">Muscle</tissue>
    </source>
</reference>
<evidence type="ECO:0000256" key="1">
    <source>
        <dbReference type="ARBA" id="ARBA00004180"/>
    </source>
</evidence>
<evidence type="ECO:0000256" key="5">
    <source>
        <dbReference type="ARBA" id="ARBA00022448"/>
    </source>
</evidence>
<name>A0A8T0ARW4_SILME</name>
<evidence type="ECO:0000259" key="15">
    <source>
        <dbReference type="PROSITE" id="PS51082"/>
    </source>
</evidence>
<dbReference type="GO" id="GO:0051295">
    <property type="term" value="P:establishment of meiotic spindle localization"/>
    <property type="evidence" value="ECO:0007669"/>
    <property type="project" value="TreeGrafter"/>
</dbReference>
<evidence type="ECO:0000256" key="6">
    <source>
        <dbReference type="ARBA" id="ARBA00022475"/>
    </source>
</evidence>
<dbReference type="GO" id="GO:0036089">
    <property type="term" value="P:cleavage furrow formation"/>
    <property type="evidence" value="ECO:0007669"/>
    <property type="project" value="TreeGrafter"/>
</dbReference>
<dbReference type="GO" id="GO:0051639">
    <property type="term" value="P:actin filament network formation"/>
    <property type="evidence" value="ECO:0007669"/>
    <property type="project" value="TreeGrafter"/>
</dbReference>
<dbReference type="PANTHER" id="PTHR21345:SF9">
    <property type="entry name" value="KIND DOMAIN-CONTAINING PROTEIN"/>
    <property type="match status" value="1"/>
</dbReference>
<dbReference type="GO" id="GO:0015031">
    <property type="term" value="P:protein transport"/>
    <property type="evidence" value="ECO:0007669"/>
    <property type="project" value="UniProtKB-KW"/>
</dbReference>
<evidence type="ECO:0000256" key="3">
    <source>
        <dbReference type="ARBA" id="ARBA00004413"/>
    </source>
</evidence>
<dbReference type="GO" id="GO:0045010">
    <property type="term" value="P:actin nucleation"/>
    <property type="evidence" value="ECO:0007669"/>
    <property type="project" value="InterPro"/>
</dbReference>
<dbReference type="InterPro" id="IPR011019">
    <property type="entry name" value="KIND_dom"/>
</dbReference>
<gene>
    <name evidence="17" type="ORF">HF521_005921</name>
</gene>